<keyword evidence="4 6" id="KW-0804">Transcription</keyword>
<dbReference type="PRINTS" id="PR00616">
    <property type="entry name" value="CCAATSUBUNTB"/>
</dbReference>
<dbReference type="Gene3D" id="6.10.250.2430">
    <property type="match status" value="1"/>
</dbReference>
<feature type="region of interest" description="Disordered" evidence="7">
    <location>
        <begin position="95"/>
        <end position="161"/>
    </location>
</feature>
<dbReference type="PROSITE" id="PS51152">
    <property type="entry name" value="NFYA_HAP2_2"/>
    <property type="match status" value="1"/>
</dbReference>
<evidence type="ECO:0000313" key="8">
    <source>
        <dbReference type="EMBL" id="KNC80160.1"/>
    </source>
</evidence>
<dbReference type="OrthoDB" id="1097733at2759"/>
<dbReference type="RefSeq" id="XP_014154062.1">
    <property type="nucleotide sequence ID" value="XM_014298587.1"/>
</dbReference>
<dbReference type="EMBL" id="KQ242191">
    <property type="protein sequence ID" value="KNC80160.1"/>
    <property type="molecule type" value="Genomic_DNA"/>
</dbReference>
<evidence type="ECO:0000256" key="4">
    <source>
        <dbReference type="ARBA" id="ARBA00023163"/>
    </source>
</evidence>
<evidence type="ECO:0000256" key="6">
    <source>
        <dbReference type="RuleBase" id="RU367155"/>
    </source>
</evidence>
<feature type="compositionally biased region" description="Polar residues" evidence="7">
    <location>
        <begin position="135"/>
        <end position="161"/>
    </location>
</feature>
<comment type="subcellular location">
    <subcellularLocation>
        <location evidence="1 6">Nucleus</location>
    </subcellularLocation>
</comment>
<comment type="function">
    <text evidence="6">Component of the sequence-specific heterotrimeric transcription factor (NF-Y) which specifically recognizes a 5'-CCAAT-3' box motif found in the promoters of its target genes.</text>
</comment>
<dbReference type="Pfam" id="PF02045">
    <property type="entry name" value="CBFB_NFYA"/>
    <property type="match status" value="1"/>
</dbReference>
<dbReference type="eggNOG" id="KOG1561">
    <property type="taxonomic scope" value="Eukaryota"/>
</dbReference>
<protein>
    <recommendedName>
        <fullName evidence="6">Nuclear transcription factor Y subunit</fullName>
    </recommendedName>
</protein>
<accession>A0A0L0FTM2</accession>
<evidence type="ECO:0000256" key="5">
    <source>
        <dbReference type="ARBA" id="ARBA00023242"/>
    </source>
</evidence>
<proteinExistence type="inferred from homology"/>
<dbReference type="GeneID" id="25907977"/>
<comment type="similarity">
    <text evidence="6">Belongs to the NFYA/HAP2 subunit family.</text>
</comment>
<dbReference type="InterPro" id="IPR001289">
    <property type="entry name" value="NFYA"/>
</dbReference>
<keyword evidence="3 6" id="KW-0238">DNA-binding</keyword>
<evidence type="ECO:0000256" key="2">
    <source>
        <dbReference type="ARBA" id="ARBA00023015"/>
    </source>
</evidence>
<dbReference type="GO" id="GO:0003700">
    <property type="term" value="F:DNA-binding transcription factor activity"/>
    <property type="evidence" value="ECO:0007669"/>
    <property type="project" value="UniProtKB-UniRule"/>
</dbReference>
<dbReference type="STRING" id="667725.A0A0L0FTM2"/>
<dbReference type="SMART" id="SM00521">
    <property type="entry name" value="CBF"/>
    <property type="match status" value="1"/>
</dbReference>
<evidence type="ECO:0000256" key="7">
    <source>
        <dbReference type="SAM" id="MobiDB-lite"/>
    </source>
</evidence>
<organism evidence="8 9">
    <name type="scientific">Sphaeroforma arctica JP610</name>
    <dbReference type="NCBI Taxonomy" id="667725"/>
    <lineage>
        <taxon>Eukaryota</taxon>
        <taxon>Ichthyosporea</taxon>
        <taxon>Ichthyophonida</taxon>
        <taxon>Sphaeroforma</taxon>
    </lineage>
</organism>
<name>A0A0L0FTM2_9EUKA</name>
<keyword evidence="9" id="KW-1185">Reference proteome</keyword>
<evidence type="ECO:0000256" key="3">
    <source>
        <dbReference type="ARBA" id="ARBA00023125"/>
    </source>
</evidence>
<dbReference type="GO" id="GO:0003677">
    <property type="term" value="F:DNA binding"/>
    <property type="evidence" value="ECO:0007669"/>
    <property type="project" value="UniProtKB-KW"/>
</dbReference>
<evidence type="ECO:0000256" key="1">
    <source>
        <dbReference type="ARBA" id="ARBA00004123"/>
    </source>
</evidence>
<dbReference type="AlphaFoldDB" id="A0A0L0FTM2"/>
<feature type="compositionally biased region" description="Basic residues" evidence="7">
    <location>
        <begin position="105"/>
        <end position="116"/>
    </location>
</feature>
<gene>
    <name evidence="8" type="ORF">SARC_07473</name>
</gene>
<keyword evidence="2 6" id="KW-0805">Transcription regulation</keyword>
<reference evidence="8 9" key="1">
    <citation type="submission" date="2011-02" db="EMBL/GenBank/DDBJ databases">
        <title>The Genome Sequence of Sphaeroforma arctica JP610.</title>
        <authorList>
            <consortium name="The Broad Institute Genome Sequencing Platform"/>
            <person name="Russ C."/>
            <person name="Cuomo C."/>
            <person name="Young S.K."/>
            <person name="Zeng Q."/>
            <person name="Gargeya S."/>
            <person name="Alvarado L."/>
            <person name="Berlin A."/>
            <person name="Chapman S.B."/>
            <person name="Chen Z."/>
            <person name="Freedman E."/>
            <person name="Gellesch M."/>
            <person name="Goldberg J."/>
            <person name="Griggs A."/>
            <person name="Gujja S."/>
            <person name="Heilman E."/>
            <person name="Heiman D."/>
            <person name="Howarth C."/>
            <person name="Mehta T."/>
            <person name="Neiman D."/>
            <person name="Pearson M."/>
            <person name="Roberts A."/>
            <person name="Saif S."/>
            <person name="Shea T."/>
            <person name="Shenoy N."/>
            <person name="Sisk P."/>
            <person name="Stolte C."/>
            <person name="Sykes S."/>
            <person name="White J."/>
            <person name="Yandava C."/>
            <person name="Burger G."/>
            <person name="Gray M.W."/>
            <person name="Holland P.W.H."/>
            <person name="King N."/>
            <person name="Lang F.B.F."/>
            <person name="Roger A.J."/>
            <person name="Ruiz-Trillo I."/>
            <person name="Haas B."/>
            <person name="Nusbaum C."/>
            <person name="Birren B."/>
        </authorList>
    </citation>
    <scope>NUCLEOTIDE SEQUENCE [LARGE SCALE GENOMIC DNA]</scope>
    <source>
        <strain evidence="8 9">JP610</strain>
    </source>
</reference>
<comment type="subunit">
    <text evidence="6">Heterotrimer.</text>
</comment>
<dbReference type="Proteomes" id="UP000054560">
    <property type="component" value="Unassembled WGS sequence"/>
</dbReference>
<dbReference type="GO" id="GO:0005634">
    <property type="term" value="C:nucleus"/>
    <property type="evidence" value="ECO:0007669"/>
    <property type="project" value="UniProtKB-SubCell"/>
</dbReference>
<keyword evidence="5 6" id="KW-0539">Nucleus</keyword>
<evidence type="ECO:0000313" key="9">
    <source>
        <dbReference type="Proteomes" id="UP000054560"/>
    </source>
</evidence>
<dbReference type="PANTHER" id="PTHR12632">
    <property type="entry name" value="TRANSCRIPTION FACTOR NF-Y ALPHA-RELATED"/>
    <property type="match status" value="1"/>
</dbReference>
<sequence length="161" mass="17790">MQGYAGQGYPGGQAYAAQQYAAQPDPAQWGAATAYDPNSGMYGAQAAGGMYYNPPTYRVSMGQGEEEPMYVNAKQYHRILKRREARSKLEQKYKIERGRPGFMHQSRHKHALRRVRGPGGRFTKKGEDEDDDENSQTGASSVNMPSDLHANNSNAPTNQSS</sequence>